<evidence type="ECO:0000259" key="11">
    <source>
        <dbReference type="Pfam" id="PF00768"/>
    </source>
</evidence>
<evidence type="ECO:0000256" key="4">
    <source>
        <dbReference type="ARBA" id="ARBA00022960"/>
    </source>
</evidence>
<feature type="signal peptide" evidence="10">
    <location>
        <begin position="1"/>
        <end position="27"/>
    </location>
</feature>
<dbReference type="GO" id="GO:0071555">
    <property type="term" value="P:cell wall organization"/>
    <property type="evidence" value="ECO:0007669"/>
    <property type="project" value="UniProtKB-KW"/>
</dbReference>
<reference evidence="12 13" key="1">
    <citation type="submission" date="2016-11" db="EMBL/GenBank/DDBJ databases">
        <authorList>
            <person name="Jaros S."/>
            <person name="Januszkiewicz K."/>
            <person name="Wedrychowicz H."/>
        </authorList>
    </citation>
    <scope>NUCLEOTIDE SEQUENCE [LARGE SCALE GENOMIC DNA]</scope>
    <source>
        <strain evidence="12 13">DSM 3074</strain>
    </source>
</reference>
<dbReference type="Pfam" id="PF00768">
    <property type="entry name" value="Peptidase_S11"/>
    <property type="match status" value="1"/>
</dbReference>
<proteinExistence type="inferred from homology"/>
<dbReference type="InterPro" id="IPR001967">
    <property type="entry name" value="Peptidase_S11_N"/>
</dbReference>
<dbReference type="GO" id="GO:0009002">
    <property type="term" value="F:serine-type D-Ala-D-Ala carboxypeptidase activity"/>
    <property type="evidence" value="ECO:0007669"/>
    <property type="project" value="InterPro"/>
</dbReference>
<evidence type="ECO:0000256" key="1">
    <source>
        <dbReference type="ARBA" id="ARBA00007164"/>
    </source>
</evidence>
<evidence type="ECO:0000256" key="6">
    <source>
        <dbReference type="ARBA" id="ARBA00023316"/>
    </source>
</evidence>
<evidence type="ECO:0000256" key="8">
    <source>
        <dbReference type="PIRSR" id="PIRSR618044-2"/>
    </source>
</evidence>
<feature type="binding site" evidence="8">
    <location>
        <position position="255"/>
    </location>
    <ligand>
        <name>substrate</name>
    </ligand>
</feature>
<evidence type="ECO:0000256" key="9">
    <source>
        <dbReference type="RuleBase" id="RU004016"/>
    </source>
</evidence>
<feature type="domain" description="Peptidase S11 D-alanyl-D-alanine carboxypeptidase A N-terminal" evidence="11">
    <location>
        <begin position="59"/>
        <end position="284"/>
    </location>
</feature>
<evidence type="ECO:0000256" key="10">
    <source>
        <dbReference type="SAM" id="SignalP"/>
    </source>
</evidence>
<evidence type="ECO:0000256" key="7">
    <source>
        <dbReference type="PIRSR" id="PIRSR618044-1"/>
    </source>
</evidence>
<keyword evidence="12" id="KW-0121">Carboxypeptidase</keyword>
<gene>
    <name evidence="12" type="ORF">SAMN02745671_01955</name>
</gene>
<sequence>MSFKKNTKTTVLAVTLLLAMSVISVVASMAVAKTVVHSDYARAIQGKDKKTEQPQKVMPPAPQVSADAVVVMDNKTGEILYEKNGEKSEHPASLTKIMTAILVLEDDRDDRVITVSPWAGQKPYSYCYTGQSMRQYDMLTQMMMISDNVAASALAEAVGNGSAWQFWQRMNAKAKELGANRTHFENANGLTSNLHYSTAKDLAVISHYAMENPKFRKIIAIPEKTFFSINPQGETLHCENTNELLTDYQGCIGGKTGYTDAAGGCLMAVAQRDGEEVLVVILHSKDTDTRFTEGAMLLDYGFEALKSR</sequence>
<dbReference type="PRINTS" id="PR00725">
    <property type="entry name" value="DADACBPTASE1"/>
</dbReference>
<dbReference type="InterPro" id="IPR012338">
    <property type="entry name" value="Beta-lactam/transpept-like"/>
</dbReference>
<keyword evidence="6" id="KW-0961">Cell wall biogenesis/degradation</keyword>
<feature type="chain" id="PRO_5039453936" evidence="10">
    <location>
        <begin position="28"/>
        <end position="308"/>
    </location>
</feature>
<dbReference type="OrthoDB" id="9791132at2"/>
<keyword evidence="2 10" id="KW-0732">Signal</keyword>
<evidence type="ECO:0000256" key="2">
    <source>
        <dbReference type="ARBA" id="ARBA00022729"/>
    </source>
</evidence>
<accession>A0A1M6ENV6</accession>
<evidence type="ECO:0000256" key="3">
    <source>
        <dbReference type="ARBA" id="ARBA00022801"/>
    </source>
</evidence>
<dbReference type="Proteomes" id="UP000191240">
    <property type="component" value="Unassembled WGS sequence"/>
</dbReference>
<dbReference type="GO" id="GO:0008360">
    <property type="term" value="P:regulation of cell shape"/>
    <property type="evidence" value="ECO:0007669"/>
    <property type="project" value="UniProtKB-KW"/>
</dbReference>
<keyword evidence="12" id="KW-0645">Protease</keyword>
<keyword evidence="5" id="KW-0573">Peptidoglycan synthesis</keyword>
<feature type="active site" evidence="7">
    <location>
        <position position="146"/>
    </location>
</feature>
<evidence type="ECO:0000313" key="12">
    <source>
        <dbReference type="EMBL" id="SHI87164.1"/>
    </source>
</evidence>
<keyword evidence="3" id="KW-0378">Hydrolase</keyword>
<comment type="similarity">
    <text evidence="1 9">Belongs to the peptidase S11 family.</text>
</comment>
<dbReference type="Gene3D" id="3.40.710.10">
    <property type="entry name" value="DD-peptidase/beta-lactamase superfamily"/>
    <property type="match status" value="1"/>
</dbReference>
<feature type="active site" description="Proton acceptor" evidence="7">
    <location>
        <position position="96"/>
    </location>
</feature>
<protein>
    <submittedName>
        <fullName evidence="12">D-alanyl-D-alanine carboxypeptidase</fullName>
    </submittedName>
</protein>
<feature type="active site" description="Acyl-ester intermediate" evidence="7">
    <location>
        <position position="93"/>
    </location>
</feature>
<dbReference type="PANTHER" id="PTHR21581">
    <property type="entry name" value="D-ALANYL-D-ALANINE CARBOXYPEPTIDASE"/>
    <property type="match status" value="1"/>
</dbReference>
<dbReference type="GO" id="GO:0009252">
    <property type="term" value="P:peptidoglycan biosynthetic process"/>
    <property type="evidence" value="ECO:0007669"/>
    <property type="project" value="UniProtKB-KW"/>
</dbReference>
<dbReference type="SUPFAM" id="SSF56601">
    <property type="entry name" value="beta-lactamase/transpeptidase-like"/>
    <property type="match status" value="1"/>
</dbReference>
<dbReference type="PANTHER" id="PTHR21581:SF6">
    <property type="entry name" value="TRAFFICKING PROTEIN PARTICLE COMPLEX SUBUNIT 12"/>
    <property type="match status" value="1"/>
</dbReference>
<name>A0A1M6ENV6_9FIRM</name>
<organism evidence="12 13">
    <name type="scientific">Anaerovibrio lipolyticus DSM 3074</name>
    <dbReference type="NCBI Taxonomy" id="1120997"/>
    <lineage>
        <taxon>Bacteria</taxon>
        <taxon>Bacillati</taxon>
        <taxon>Bacillota</taxon>
        <taxon>Negativicutes</taxon>
        <taxon>Selenomonadales</taxon>
        <taxon>Selenomonadaceae</taxon>
        <taxon>Anaerovibrio</taxon>
    </lineage>
</organism>
<dbReference type="InterPro" id="IPR018044">
    <property type="entry name" value="Peptidase_S11"/>
</dbReference>
<dbReference type="EMBL" id="FQYW01000016">
    <property type="protein sequence ID" value="SHI87164.1"/>
    <property type="molecule type" value="Genomic_DNA"/>
</dbReference>
<dbReference type="AlphaFoldDB" id="A0A1M6ENV6"/>
<dbReference type="GO" id="GO:0006508">
    <property type="term" value="P:proteolysis"/>
    <property type="evidence" value="ECO:0007669"/>
    <property type="project" value="InterPro"/>
</dbReference>
<evidence type="ECO:0000256" key="5">
    <source>
        <dbReference type="ARBA" id="ARBA00022984"/>
    </source>
</evidence>
<dbReference type="RefSeq" id="WP_080326033.1">
    <property type="nucleotide sequence ID" value="NZ_FQYW01000016.1"/>
</dbReference>
<evidence type="ECO:0000313" key="13">
    <source>
        <dbReference type="Proteomes" id="UP000191240"/>
    </source>
</evidence>
<keyword evidence="4" id="KW-0133">Cell shape</keyword>